<keyword evidence="1 4" id="KW-0689">Ribosomal protein</keyword>
<dbReference type="GO" id="GO:0006412">
    <property type="term" value="P:translation"/>
    <property type="evidence" value="ECO:0007669"/>
    <property type="project" value="UniProtKB-UniRule"/>
</dbReference>
<dbReference type="PROSITE" id="PS00362">
    <property type="entry name" value="RIBOSOMAL_S15"/>
    <property type="match status" value="1"/>
</dbReference>
<dbReference type="HAMAP" id="MF_01343_B">
    <property type="entry name" value="Ribosomal_uS15_B"/>
    <property type="match status" value="1"/>
</dbReference>
<evidence type="ECO:0000256" key="2">
    <source>
        <dbReference type="ARBA" id="ARBA00023274"/>
    </source>
</evidence>
<evidence type="ECO:0000313" key="9">
    <source>
        <dbReference type="Proteomes" id="UP000231550"/>
    </source>
</evidence>
<dbReference type="GO" id="GO:0003735">
    <property type="term" value="F:structural constituent of ribosome"/>
    <property type="evidence" value="ECO:0007669"/>
    <property type="project" value="InterPro"/>
</dbReference>
<protein>
    <recommendedName>
        <fullName evidence="4">Small ribosomal subunit protein uS15</fullName>
    </recommendedName>
</protein>
<proteinExistence type="inferred from homology"/>
<dbReference type="InterPro" id="IPR005290">
    <property type="entry name" value="Ribosomal_uS15_bac-type"/>
</dbReference>
<dbReference type="CDD" id="cd00353">
    <property type="entry name" value="Ribosomal_S15p_S13e"/>
    <property type="match status" value="1"/>
</dbReference>
<dbReference type="GO" id="GO:0019843">
    <property type="term" value="F:rRNA binding"/>
    <property type="evidence" value="ECO:0007669"/>
    <property type="project" value="UniProtKB-UniRule"/>
</dbReference>
<keyword evidence="4 6" id="KW-0694">RNA-binding</keyword>
<name>A0A2H0KTD3_9BACT</name>
<evidence type="ECO:0000256" key="3">
    <source>
        <dbReference type="ARBA" id="ARBA00064542"/>
    </source>
</evidence>
<comment type="similarity">
    <text evidence="4 5">Belongs to the universal ribosomal protein uS15 family.</text>
</comment>
<keyword evidence="2 4" id="KW-0687">Ribonucleoprotein</keyword>
<dbReference type="InterPro" id="IPR000589">
    <property type="entry name" value="Ribosomal_uS15"/>
</dbReference>
<evidence type="ECO:0000256" key="6">
    <source>
        <dbReference type="RuleBase" id="RU004524"/>
    </source>
</evidence>
<keyword evidence="4 6" id="KW-0699">rRNA-binding</keyword>
<comment type="function">
    <text evidence="4">Forms an intersubunit bridge (bridge B4) with the 23S rRNA of the 50S subunit in the ribosome.</text>
</comment>
<dbReference type="InterPro" id="IPR009068">
    <property type="entry name" value="uS15_NS1_RNA-bd_sf"/>
</dbReference>
<dbReference type="GO" id="GO:0022627">
    <property type="term" value="C:cytosolic small ribosomal subunit"/>
    <property type="evidence" value="ECO:0007669"/>
    <property type="project" value="TreeGrafter"/>
</dbReference>
<organism evidence="8 9">
    <name type="scientific">Candidatus Portnoybacteria bacterium CG11_big_fil_rev_8_21_14_0_20_44_10</name>
    <dbReference type="NCBI Taxonomy" id="1974818"/>
    <lineage>
        <taxon>Bacteria</taxon>
        <taxon>Candidatus Portnoyibacteriota</taxon>
    </lineage>
</organism>
<dbReference type="Gene3D" id="1.10.287.10">
    <property type="entry name" value="S15/NS1, RNA-binding"/>
    <property type="match status" value="1"/>
</dbReference>
<comment type="caution">
    <text evidence="8">The sequence shown here is derived from an EMBL/GenBank/DDBJ whole genome shotgun (WGS) entry which is preliminary data.</text>
</comment>
<dbReference type="EMBL" id="PCVN01000024">
    <property type="protein sequence ID" value="PIQ74684.1"/>
    <property type="molecule type" value="Genomic_DNA"/>
</dbReference>
<dbReference type="FunFam" id="1.10.287.10:FF:000002">
    <property type="entry name" value="30S ribosomal protein S15"/>
    <property type="match status" value="1"/>
</dbReference>
<dbReference type="PANTHER" id="PTHR23321">
    <property type="entry name" value="RIBOSOMAL PROTEIN S15, BACTERIAL AND ORGANELLAR"/>
    <property type="match status" value="1"/>
</dbReference>
<dbReference type="Proteomes" id="UP000231550">
    <property type="component" value="Unassembled WGS sequence"/>
</dbReference>
<dbReference type="PANTHER" id="PTHR23321:SF26">
    <property type="entry name" value="SMALL RIBOSOMAL SUBUNIT PROTEIN US15M"/>
    <property type="match status" value="1"/>
</dbReference>
<evidence type="ECO:0000256" key="4">
    <source>
        <dbReference type="HAMAP-Rule" id="MF_01343"/>
    </source>
</evidence>
<evidence type="ECO:0000256" key="7">
    <source>
        <dbReference type="SAM" id="MobiDB-lite"/>
    </source>
</evidence>
<gene>
    <name evidence="4" type="primary">rpsO</name>
    <name evidence="8" type="ORF">COV85_00780</name>
</gene>
<evidence type="ECO:0000256" key="1">
    <source>
        <dbReference type="ARBA" id="ARBA00022980"/>
    </source>
</evidence>
<dbReference type="SUPFAM" id="SSF47060">
    <property type="entry name" value="S15/NS1 RNA-binding domain"/>
    <property type="match status" value="1"/>
</dbReference>
<dbReference type="NCBIfam" id="TIGR00952">
    <property type="entry name" value="S15_bact"/>
    <property type="match status" value="1"/>
</dbReference>
<dbReference type="SMART" id="SM01387">
    <property type="entry name" value="Ribosomal_S15"/>
    <property type="match status" value="1"/>
</dbReference>
<accession>A0A2H0KTD3</accession>
<evidence type="ECO:0000313" key="8">
    <source>
        <dbReference type="EMBL" id="PIQ74684.1"/>
    </source>
</evidence>
<dbReference type="Gene3D" id="6.10.250.3130">
    <property type="match status" value="1"/>
</dbReference>
<feature type="region of interest" description="Disordered" evidence="7">
    <location>
        <begin position="1"/>
        <end position="23"/>
    </location>
</feature>
<reference evidence="8 9" key="1">
    <citation type="submission" date="2017-09" db="EMBL/GenBank/DDBJ databases">
        <title>Depth-based differentiation of microbial function through sediment-hosted aquifers and enrichment of novel symbionts in the deep terrestrial subsurface.</title>
        <authorList>
            <person name="Probst A.J."/>
            <person name="Ladd B."/>
            <person name="Jarett J.K."/>
            <person name="Geller-Mcgrath D.E."/>
            <person name="Sieber C.M."/>
            <person name="Emerson J.B."/>
            <person name="Anantharaman K."/>
            <person name="Thomas B.C."/>
            <person name="Malmstrom R."/>
            <person name="Stieglmeier M."/>
            <person name="Klingl A."/>
            <person name="Woyke T."/>
            <person name="Ryan C.M."/>
            <person name="Banfield J.F."/>
        </authorList>
    </citation>
    <scope>NUCLEOTIDE SEQUENCE [LARGE SCALE GENOMIC DNA]</scope>
    <source>
        <strain evidence="8">CG11_big_fil_rev_8_21_14_0_20_44_10</strain>
    </source>
</reference>
<sequence>MLTTTEKTKIIKPHKIHEKDTGSPEVQTALLTKEIQELTAHLKKHQKDNHSRRGLLKMISKRKRLLDYLKRKDDKRYQETIKKLGLKK</sequence>
<evidence type="ECO:0000256" key="5">
    <source>
        <dbReference type="RuleBase" id="RU003919"/>
    </source>
</evidence>
<comment type="subunit">
    <text evidence="3 4">Part of the 30S ribosomal subunit. Forms a bridge to the 50S subunit in the 70S ribosome, contacting the 23S rRNA.</text>
</comment>
<dbReference type="Pfam" id="PF00312">
    <property type="entry name" value="Ribosomal_S15"/>
    <property type="match status" value="1"/>
</dbReference>
<dbReference type="AlphaFoldDB" id="A0A2H0KTD3"/>
<comment type="function">
    <text evidence="4 6">One of the primary rRNA binding proteins, it binds directly to 16S rRNA where it helps nucleate assembly of the platform of the 30S subunit by binding and bridging several RNA helices of the 16S rRNA.</text>
</comment>